<accession>J7R094</accession>
<evidence type="ECO:0000313" key="3">
    <source>
        <dbReference type="Proteomes" id="UP000006310"/>
    </source>
</evidence>
<dbReference type="RefSeq" id="XP_022462466.1">
    <property type="nucleotide sequence ID" value="XM_022609885.1"/>
</dbReference>
<feature type="region of interest" description="Disordered" evidence="1">
    <location>
        <begin position="117"/>
        <end position="147"/>
    </location>
</feature>
<gene>
    <name evidence="2" type="primary">KNAG0A05560</name>
    <name evidence="2" type="ordered locus">KNAG_0A05560</name>
</gene>
<proteinExistence type="predicted"/>
<evidence type="ECO:0000313" key="2">
    <source>
        <dbReference type="EMBL" id="CCK68220.1"/>
    </source>
</evidence>
<dbReference type="AlphaFoldDB" id="J7R094"/>
<dbReference type="GO" id="GO:0006633">
    <property type="term" value="P:fatty acid biosynthetic process"/>
    <property type="evidence" value="ECO:0007669"/>
    <property type="project" value="EnsemblFungi"/>
</dbReference>
<evidence type="ECO:0000256" key="1">
    <source>
        <dbReference type="SAM" id="MobiDB-lite"/>
    </source>
</evidence>
<dbReference type="OrthoDB" id="548474at2759"/>
<dbReference type="HOGENOM" id="CLU_141797_0_0_1"/>
<dbReference type="GO" id="GO:0008047">
    <property type="term" value="F:enzyme activator activity"/>
    <property type="evidence" value="ECO:0007669"/>
    <property type="project" value="EnsemblFungi"/>
</dbReference>
<dbReference type="STRING" id="1071383.J7R094"/>
<dbReference type="InterPro" id="IPR038966">
    <property type="entry name" value="TMA17"/>
</dbReference>
<dbReference type="KEGG" id="kng:KNAG_0A05560"/>
<keyword evidence="3" id="KW-1185">Reference proteome</keyword>
<dbReference type="eggNOG" id="ENOG502S4G9">
    <property type="taxonomic scope" value="Eukaryota"/>
</dbReference>
<dbReference type="PANTHER" id="PTHR40422:SF1">
    <property type="entry name" value="TRANSLATION MACHINERY-ASSOCIATED PROTEIN 17"/>
    <property type="match status" value="1"/>
</dbReference>
<evidence type="ECO:0008006" key="4">
    <source>
        <dbReference type="Google" id="ProtNLM"/>
    </source>
</evidence>
<reference evidence="2 3" key="1">
    <citation type="journal article" date="2011" name="Proc. Natl. Acad. Sci. U.S.A.">
        <title>Evolutionary erosion of yeast sex chromosomes by mating-type switching accidents.</title>
        <authorList>
            <person name="Gordon J.L."/>
            <person name="Armisen D."/>
            <person name="Proux-Wera E."/>
            <person name="Oheigeartaigh S.S."/>
            <person name="Byrne K.P."/>
            <person name="Wolfe K.H."/>
        </authorList>
    </citation>
    <scope>NUCLEOTIDE SEQUENCE [LARGE SCALE GENOMIC DNA]</scope>
    <source>
        <strain evidence="3">ATCC MYA-139 / BCRC 22969 / CBS 8797 / CCRC 22969 / KCTC 17520 / NBRC 10181 / NCYC 3082</strain>
    </source>
</reference>
<sequence>MNHNFEGIKRPVKIQEFRVAVREMSNDELANVRREIENSTAHLNRSNARLRRYISKIGGEKPQRDEFDLDDEDDENLNIDSSDLQLFNDSIRENEIVLDNYREIIEALDQEDIYRATGKPAGGSVADSSDSASKRETPQDIPAVIDL</sequence>
<dbReference type="OMA" id="NAPNSVY"/>
<dbReference type="GO" id="GO:0070682">
    <property type="term" value="P:proteasome regulatory particle assembly"/>
    <property type="evidence" value="ECO:0007669"/>
    <property type="project" value="EnsemblFungi"/>
</dbReference>
<dbReference type="PANTHER" id="PTHR40422">
    <property type="entry name" value="TRANSLATION MACHINERY-ASSOCIATED PROTEIN 17"/>
    <property type="match status" value="1"/>
</dbReference>
<organism evidence="2 3">
    <name type="scientific">Huiozyma naganishii (strain ATCC MYA-139 / BCRC 22969 / CBS 8797 / KCTC 17520 / NBRC 10181 / NCYC 3082 / Yp74L-3)</name>
    <name type="common">Yeast</name>
    <name type="synonym">Kazachstania naganishii</name>
    <dbReference type="NCBI Taxonomy" id="1071383"/>
    <lineage>
        <taxon>Eukaryota</taxon>
        <taxon>Fungi</taxon>
        <taxon>Dikarya</taxon>
        <taxon>Ascomycota</taxon>
        <taxon>Saccharomycotina</taxon>
        <taxon>Saccharomycetes</taxon>
        <taxon>Saccharomycetales</taxon>
        <taxon>Saccharomycetaceae</taxon>
        <taxon>Huiozyma</taxon>
    </lineage>
</organism>
<dbReference type="Proteomes" id="UP000006310">
    <property type="component" value="Chromosome 1"/>
</dbReference>
<reference evidence="3" key="2">
    <citation type="submission" date="2012-08" db="EMBL/GenBank/DDBJ databases">
        <title>Genome sequence of Kazachstania naganishii.</title>
        <authorList>
            <person name="Gordon J.L."/>
            <person name="Armisen D."/>
            <person name="Proux-Wera E."/>
            <person name="OhEigeartaigh S.S."/>
            <person name="Byrne K.P."/>
            <person name="Wolfe K.H."/>
        </authorList>
    </citation>
    <scope>NUCLEOTIDE SEQUENCE [LARGE SCALE GENOMIC DNA]</scope>
    <source>
        <strain evidence="3">ATCC MYA-139 / BCRC 22969 / CBS 8797 / CCRC 22969 / KCTC 17520 / NBRC 10181 / NCYC 3082</strain>
    </source>
</reference>
<name>J7R094_HUIN7</name>
<dbReference type="GO" id="GO:0030674">
    <property type="term" value="F:protein-macromolecule adaptor activity"/>
    <property type="evidence" value="ECO:0007669"/>
    <property type="project" value="EnsemblFungi"/>
</dbReference>
<dbReference type="GeneID" id="34523855"/>
<dbReference type="GO" id="GO:0005835">
    <property type="term" value="C:fatty acid synthase complex"/>
    <property type="evidence" value="ECO:0007669"/>
    <property type="project" value="EnsemblFungi"/>
</dbReference>
<dbReference type="EMBL" id="HE978314">
    <property type="protein sequence ID" value="CCK68220.1"/>
    <property type="molecule type" value="Genomic_DNA"/>
</dbReference>
<feature type="compositionally biased region" description="Low complexity" evidence="1">
    <location>
        <begin position="122"/>
        <end position="131"/>
    </location>
</feature>
<protein>
    <recommendedName>
        <fullName evidence="4">Translation machinery-associated protein 17</fullName>
    </recommendedName>
</protein>